<dbReference type="PANTHER" id="PTHR43700">
    <property type="entry name" value="PHOSPHORIBOSYLAMINOIMIDAZOLE-SUCCINOCARBOXAMIDE SYNTHASE"/>
    <property type="match status" value="1"/>
</dbReference>
<dbReference type="PANTHER" id="PTHR43700:SF1">
    <property type="entry name" value="PHOSPHORIBOSYLAMINOIMIDAZOLE-SUCCINOCARBOXAMIDE SYNTHASE"/>
    <property type="match status" value="1"/>
</dbReference>
<evidence type="ECO:0000256" key="6">
    <source>
        <dbReference type="ARBA" id="ARBA00022840"/>
    </source>
</evidence>
<name>A0A974Y3F7_9RHOO</name>
<proteinExistence type="inferred from homology"/>
<evidence type="ECO:0000256" key="1">
    <source>
        <dbReference type="ARBA" id="ARBA00004672"/>
    </source>
</evidence>
<comment type="similarity">
    <text evidence="2 8">Belongs to the SAICAR synthetase family.</text>
</comment>
<dbReference type="GO" id="GO:0005737">
    <property type="term" value="C:cytoplasm"/>
    <property type="evidence" value="ECO:0007669"/>
    <property type="project" value="TreeGrafter"/>
</dbReference>
<dbReference type="PROSITE" id="PS01058">
    <property type="entry name" value="SAICAR_SYNTHETASE_2"/>
    <property type="match status" value="1"/>
</dbReference>
<dbReference type="RefSeq" id="WP_203387372.1">
    <property type="nucleotide sequence ID" value="NZ_CP064781.1"/>
</dbReference>
<dbReference type="GO" id="GO:0004639">
    <property type="term" value="F:phosphoribosylaminoimidazolesuccinocarboxamide synthase activity"/>
    <property type="evidence" value="ECO:0007669"/>
    <property type="project" value="UniProtKB-UniRule"/>
</dbReference>
<dbReference type="NCBIfam" id="TIGR00081">
    <property type="entry name" value="purC"/>
    <property type="match status" value="1"/>
</dbReference>
<organism evidence="10 11">
    <name type="scientific">Azospira restricta</name>
    <dbReference type="NCBI Taxonomy" id="404405"/>
    <lineage>
        <taxon>Bacteria</taxon>
        <taxon>Pseudomonadati</taxon>
        <taxon>Pseudomonadota</taxon>
        <taxon>Betaproteobacteria</taxon>
        <taxon>Rhodocyclales</taxon>
        <taxon>Rhodocyclaceae</taxon>
        <taxon>Azospira</taxon>
    </lineage>
</organism>
<keyword evidence="6 8" id="KW-0067">ATP-binding</keyword>
<feature type="domain" description="SAICAR synthetase/ADE2 N-terminal" evidence="9">
    <location>
        <begin position="16"/>
        <end position="281"/>
    </location>
</feature>
<dbReference type="NCBIfam" id="NF010568">
    <property type="entry name" value="PRK13961.1"/>
    <property type="match status" value="1"/>
</dbReference>
<dbReference type="FunFam" id="3.30.470.20:FF:000015">
    <property type="entry name" value="Phosphoribosylaminoimidazole-succinocarboxamide synthase"/>
    <property type="match status" value="1"/>
</dbReference>
<evidence type="ECO:0000256" key="5">
    <source>
        <dbReference type="ARBA" id="ARBA00022755"/>
    </source>
</evidence>
<dbReference type="HAMAP" id="MF_00137">
    <property type="entry name" value="SAICAR_synth"/>
    <property type="match status" value="1"/>
</dbReference>
<dbReference type="GO" id="GO:0005524">
    <property type="term" value="F:ATP binding"/>
    <property type="evidence" value="ECO:0007669"/>
    <property type="project" value="UniProtKB-KW"/>
</dbReference>
<keyword evidence="4 8" id="KW-0547">Nucleotide-binding</keyword>
<dbReference type="InterPro" id="IPR028923">
    <property type="entry name" value="SAICAR_synt/ADE2_N"/>
</dbReference>
<evidence type="ECO:0000259" key="9">
    <source>
        <dbReference type="Pfam" id="PF01259"/>
    </source>
</evidence>
<evidence type="ECO:0000256" key="7">
    <source>
        <dbReference type="ARBA" id="ARBA00048475"/>
    </source>
</evidence>
<evidence type="ECO:0000256" key="8">
    <source>
        <dbReference type="HAMAP-Rule" id="MF_00137"/>
    </source>
</evidence>
<accession>A0A974Y3F7</accession>
<dbReference type="Gene3D" id="3.30.200.20">
    <property type="entry name" value="Phosphorylase Kinase, domain 1"/>
    <property type="match status" value="1"/>
</dbReference>
<dbReference type="CDD" id="cd01414">
    <property type="entry name" value="SAICAR_synt_Sc"/>
    <property type="match status" value="1"/>
</dbReference>
<sequence>MTAPLFESTIKSLPLISRGKVRDIYAVNDEQLLIVTSDRLSAFDVILPNPIPDKGKVLTQIANFWFAKLAHIVPGQLTGVDPEAVVAPDEREQVRGRAVVVKRLRPLPIEAVVRGYLIGSGWKDYQATGAVCGIALPPGLKMAQKLPQPIFTPATKADIGEHDENISFEQAQAHCAKVLADALYGTGKNGAELAAQAKSVALQIYEEASRYAATKGIIIADTKFEFGIDKAGTLHLIDEALTPDSSRFWPADQYAEGSNPPSFDKQFVRDYLETLDWNKTAPGPNLPAEIVDKTAAKYREAYERLTGQPLA</sequence>
<dbReference type="Proteomes" id="UP000663444">
    <property type="component" value="Chromosome"/>
</dbReference>
<dbReference type="EMBL" id="CP064781">
    <property type="protein sequence ID" value="QRJ63840.1"/>
    <property type="molecule type" value="Genomic_DNA"/>
</dbReference>
<keyword evidence="5 8" id="KW-0658">Purine biosynthesis</keyword>
<evidence type="ECO:0000313" key="10">
    <source>
        <dbReference type="EMBL" id="QRJ63840.1"/>
    </source>
</evidence>
<reference evidence="10" key="1">
    <citation type="submission" date="2020-11" db="EMBL/GenBank/DDBJ databases">
        <title>Azospira restricta DSM 18626 genome sequence.</title>
        <authorList>
            <person name="Moe W.M."/>
        </authorList>
    </citation>
    <scope>NUCLEOTIDE SEQUENCE</scope>
    <source>
        <strain evidence="10">DSM 18626</strain>
    </source>
</reference>
<keyword evidence="3 8" id="KW-0436">Ligase</keyword>
<dbReference type="Pfam" id="PF01259">
    <property type="entry name" value="SAICAR_synt"/>
    <property type="match status" value="1"/>
</dbReference>
<dbReference type="Gene3D" id="3.30.470.20">
    <property type="entry name" value="ATP-grasp fold, B domain"/>
    <property type="match status" value="1"/>
</dbReference>
<dbReference type="EC" id="6.3.2.6" evidence="8"/>
<evidence type="ECO:0000256" key="2">
    <source>
        <dbReference type="ARBA" id="ARBA00010190"/>
    </source>
</evidence>
<evidence type="ECO:0000256" key="4">
    <source>
        <dbReference type="ARBA" id="ARBA00022741"/>
    </source>
</evidence>
<protein>
    <recommendedName>
        <fullName evidence="8">Phosphoribosylaminoimidazole-succinocarboxamide synthase</fullName>
        <ecNumber evidence="8">6.3.2.6</ecNumber>
    </recommendedName>
    <alternativeName>
        <fullName evidence="8">SAICAR synthetase</fullName>
    </alternativeName>
</protein>
<dbReference type="KEGG" id="ares:IWH25_00310"/>
<comment type="catalytic activity">
    <reaction evidence="7 8">
        <text>5-amino-1-(5-phospho-D-ribosyl)imidazole-4-carboxylate + L-aspartate + ATP = (2S)-2-[5-amino-1-(5-phospho-beta-D-ribosyl)imidazole-4-carboxamido]succinate + ADP + phosphate + 2 H(+)</text>
        <dbReference type="Rhea" id="RHEA:22628"/>
        <dbReference type="ChEBI" id="CHEBI:15378"/>
        <dbReference type="ChEBI" id="CHEBI:29991"/>
        <dbReference type="ChEBI" id="CHEBI:30616"/>
        <dbReference type="ChEBI" id="CHEBI:43474"/>
        <dbReference type="ChEBI" id="CHEBI:58443"/>
        <dbReference type="ChEBI" id="CHEBI:77657"/>
        <dbReference type="ChEBI" id="CHEBI:456216"/>
        <dbReference type="EC" id="6.3.2.6"/>
    </reaction>
</comment>
<dbReference type="SUPFAM" id="SSF56104">
    <property type="entry name" value="SAICAR synthase-like"/>
    <property type="match status" value="1"/>
</dbReference>
<dbReference type="PROSITE" id="PS01057">
    <property type="entry name" value="SAICAR_SYNTHETASE_1"/>
    <property type="match status" value="1"/>
</dbReference>
<evidence type="ECO:0000256" key="3">
    <source>
        <dbReference type="ARBA" id="ARBA00022598"/>
    </source>
</evidence>
<dbReference type="AlphaFoldDB" id="A0A974Y3F7"/>
<keyword evidence="11" id="KW-1185">Reference proteome</keyword>
<evidence type="ECO:0000313" key="11">
    <source>
        <dbReference type="Proteomes" id="UP000663444"/>
    </source>
</evidence>
<dbReference type="InterPro" id="IPR001636">
    <property type="entry name" value="SAICAR_synth"/>
</dbReference>
<gene>
    <name evidence="8" type="primary">purC</name>
    <name evidence="10" type="ORF">IWH25_00310</name>
</gene>
<dbReference type="InterPro" id="IPR018236">
    <property type="entry name" value="SAICAR_synthetase_CS"/>
</dbReference>
<dbReference type="GO" id="GO:0006189">
    <property type="term" value="P:'de novo' IMP biosynthetic process"/>
    <property type="evidence" value="ECO:0007669"/>
    <property type="project" value="UniProtKB-UniRule"/>
</dbReference>
<comment type="pathway">
    <text evidence="1 8">Purine metabolism; IMP biosynthesis via de novo pathway; 5-amino-1-(5-phospho-D-ribosyl)imidazole-4-carboxamide from 5-amino-1-(5-phospho-D-ribosyl)imidazole-4-carboxylate: step 1/2.</text>
</comment>